<dbReference type="WBParaSite" id="nRc.2.0.1.t39125-RA">
    <property type="protein sequence ID" value="nRc.2.0.1.t39125-RA"/>
    <property type="gene ID" value="nRc.2.0.1.g39125"/>
</dbReference>
<accession>A0A915KJX7</accession>
<sequence length="144" mass="16619">MDESRKIDDEGGFGDWCGLKRGDAVGIVPFVEECNFGFEFCECRLRLRLDGNTMLQPATDPNIYPKSDTLNEKSQRLSKIYFVKHSTTKVRQFGSSKYLKTKFMKARMLLNQALEDVAFFCTKRSQKKQILKYVKLPVIGFRVS</sequence>
<proteinExistence type="predicted"/>
<keyword evidence="1" id="KW-1185">Reference proteome</keyword>
<evidence type="ECO:0000313" key="1">
    <source>
        <dbReference type="Proteomes" id="UP000887565"/>
    </source>
</evidence>
<protein>
    <submittedName>
        <fullName evidence="2">Uncharacterized protein</fullName>
    </submittedName>
</protein>
<organism evidence="1 2">
    <name type="scientific">Romanomermis culicivorax</name>
    <name type="common">Nematode worm</name>
    <dbReference type="NCBI Taxonomy" id="13658"/>
    <lineage>
        <taxon>Eukaryota</taxon>
        <taxon>Metazoa</taxon>
        <taxon>Ecdysozoa</taxon>
        <taxon>Nematoda</taxon>
        <taxon>Enoplea</taxon>
        <taxon>Dorylaimia</taxon>
        <taxon>Mermithida</taxon>
        <taxon>Mermithoidea</taxon>
        <taxon>Mermithidae</taxon>
        <taxon>Romanomermis</taxon>
    </lineage>
</organism>
<dbReference type="AlphaFoldDB" id="A0A915KJX7"/>
<evidence type="ECO:0000313" key="2">
    <source>
        <dbReference type="WBParaSite" id="nRc.2.0.1.t39125-RA"/>
    </source>
</evidence>
<dbReference type="Proteomes" id="UP000887565">
    <property type="component" value="Unplaced"/>
</dbReference>
<reference evidence="2" key="1">
    <citation type="submission" date="2022-11" db="UniProtKB">
        <authorList>
            <consortium name="WormBaseParasite"/>
        </authorList>
    </citation>
    <scope>IDENTIFICATION</scope>
</reference>
<name>A0A915KJX7_ROMCU</name>